<dbReference type="InterPro" id="IPR050807">
    <property type="entry name" value="TransReg_Diox_bact_type"/>
</dbReference>
<accession>A0A139SRT3</accession>
<dbReference type="Gene3D" id="1.10.260.40">
    <property type="entry name" value="lambda repressor-like DNA-binding domains"/>
    <property type="match status" value="1"/>
</dbReference>
<proteinExistence type="predicted"/>
<dbReference type="CDD" id="cd02209">
    <property type="entry name" value="cupin_XRE_C"/>
    <property type="match status" value="1"/>
</dbReference>
<dbReference type="InterPro" id="IPR011051">
    <property type="entry name" value="RmlC_Cupin_sf"/>
</dbReference>
<gene>
    <name evidence="3" type="ORF">AXE65_03285</name>
</gene>
<organism evidence="3 4">
    <name type="scientific">Ventosimonas gracilis</name>
    <dbReference type="NCBI Taxonomy" id="1680762"/>
    <lineage>
        <taxon>Bacteria</taxon>
        <taxon>Pseudomonadati</taxon>
        <taxon>Pseudomonadota</taxon>
        <taxon>Gammaproteobacteria</taxon>
        <taxon>Pseudomonadales</taxon>
        <taxon>Ventosimonadaceae</taxon>
        <taxon>Ventosimonas</taxon>
    </lineage>
</organism>
<sequence>MNNDNSNQLQPVNDNTSDAQRLLAASSRIKRFREARRMSLRVLGEKSGTSASFISQLERGLCGANASTLIRIADALSIRFSDLFEQVAPSLHRVLTPDKRPLLPTASGCRKMLLSQRPIHEIEVYIGEFEPGGSTGEQPYTHGQAHEMLLVLSGEIEHWLGDEHFYLKTGDCMEYSTATAHKTANTSQARAEVLWIIAPPTSAAAELDHYRPAL</sequence>
<dbReference type="Proteomes" id="UP000072660">
    <property type="component" value="Unassembled WGS sequence"/>
</dbReference>
<dbReference type="AlphaFoldDB" id="A0A139SRT3"/>
<dbReference type="PANTHER" id="PTHR46797">
    <property type="entry name" value="HTH-TYPE TRANSCRIPTIONAL REGULATOR"/>
    <property type="match status" value="1"/>
</dbReference>
<dbReference type="OrthoDB" id="9814751at2"/>
<keyword evidence="1" id="KW-0238">DNA-binding</keyword>
<evidence type="ECO:0000256" key="1">
    <source>
        <dbReference type="ARBA" id="ARBA00023125"/>
    </source>
</evidence>
<protein>
    <submittedName>
        <fullName evidence="3">Cupin</fullName>
    </submittedName>
</protein>
<dbReference type="Pfam" id="PF07883">
    <property type="entry name" value="Cupin_2"/>
    <property type="match status" value="1"/>
</dbReference>
<dbReference type="InterPro" id="IPR013096">
    <property type="entry name" value="Cupin_2"/>
</dbReference>
<dbReference type="InterPro" id="IPR001387">
    <property type="entry name" value="Cro/C1-type_HTH"/>
</dbReference>
<dbReference type="Pfam" id="PF01381">
    <property type="entry name" value="HTH_3"/>
    <property type="match status" value="1"/>
</dbReference>
<evidence type="ECO:0000313" key="3">
    <source>
        <dbReference type="EMBL" id="KXU37242.1"/>
    </source>
</evidence>
<dbReference type="PANTHER" id="PTHR46797:SF1">
    <property type="entry name" value="METHYLPHOSPHONATE SYNTHASE"/>
    <property type="match status" value="1"/>
</dbReference>
<keyword evidence="4" id="KW-1185">Reference proteome</keyword>
<dbReference type="CDD" id="cd00093">
    <property type="entry name" value="HTH_XRE"/>
    <property type="match status" value="1"/>
</dbReference>
<dbReference type="SUPFAM" id="SSF51182">
    <property type="entry name" value="RmlC-like cupins"/>
    <property type="match status" value="1"/>
</dbReference>
<dbReference type="SUPFAM" id="SSF47413">
    <property type="entry name" value="lambda repressor-like DNA-binding domains"/>
    <property type="match status" value="1"/>
</dbReference>
<dbReference type="SMART" id="SM00530">
    <property type="entry name" value="HTH_XRE"/>
    <property type="match status" value="1"/>
</dbReference>
<evidence type="ECO:0000259" key="2">
    <source>
        <dbReference type="PROSITE" id="PS50943"/>
    </source>
</evidence>
<dbReference type="PROSITE" id="PS50943">
    <property type="entry name" value="HTH_CROC1"/>
    <property type="match status" value="1"/>
</dbReference>
<dbReference type="GO" id="GO:0003677">
    <property type="term" value="F:DNA binding"/>
    <property type="evidence" value="ECO:0007669"/>
    <property type="project" value="UniProtKB-KW"/>
</dbReference>
<reference evidence="3 4" key="1">
    <citation type="submission" date="2016-02" db="EMBL/GenBank/DDBJ databases">
        <authorList>
            <person name="Wen L."/>
            <person name="He K."/>
            <person name="Yang H."/>
        </authorList>
    </citation>
    <scope>NUCLEOTIDE SEQUENCE [LARGE SCALE GENOMIC DNA]</scope>
    <source>
        <strain evidence="3 4">CV58</strain>
    </source>
</reference>
<dbReference type="Gene3D" id="2.60.120.10">
    <property type="entry name" value="Jelly Rolls"/>
    <property type="match status" value="1"/>
</dbReference>
<dbReference type="RefSeq" id="WP_068390755.1">
    <property type="nucleotide sequence ID" value="NZ_LSZO01000166.1"/>
</dbReference>
<dbReference type="GO" id="GO:0005829">
    <property type="term" value="C:cytosol"/>
    <property type="evidence" value="ECO:0007669"/>
    <property type="project" value="TreeGrafter"/>
</dbReference>
<comment type="caution">
    <text evidence="3">The sequence shown here is derived from an EMBL/GenBank/DDBJ whole genome shotgun (WGS) entry which is preliminary data.</text>
</comment>
<dbReference type="InterPro" id="IPR014710">
    <property type="entry name" value="RmlC-like_jellyroll"/>
</dbReference>
<feature type="domain" description="HTH cro/C1-type" evidence="2">
    <location>
        <begin position="29"/>
        <end position="83"/>
    </location>
</feature>
<dbReference type="EMBL" id="LSZO01000166">
    <property type="protein sequence ID" value="KXU37242.1"/>
    <property type="molecule type" value="Genomic_DNA"/>
</dbReference>
<dbReference type="GO" id="GO:0003700">
    <property type="term" value="F:DNA-binding transcription factor activity"/>
    <property type="evidence" value="ECO:0007669"/>
    <property type="project" value="TreeGrafter"/>
</dbReference>
<evidence type="ECO:0000313" key="4">
    <source>
        <dbReference type="Proteomes" id="UP000072660"/>
    </source>
</evidence>
<name>A0A139SRT3_9GAMM</name>
<dbReference type="InterPro" id="IPR010982">
    <property type="entry name" value="Lambda_DNA-bd_dom_sf"/>
</dbReference>